<dbReference type="Pfam" id="PF04079">
    <property type="entry name" value="SMC_ScpB"/>
    <property type="match status" value="1"/>
</dbReference>
<dbReference type="STRING" id="565575.UUR10_0353"/>
<dbReference type="InterPro" id="IPR036390">
    <property type="entry name" value="WH_DNA-bd_sf"/>
</dbReference>
<dbReference type="KEGG" id="uue:UUR10_0353"/>
<organism evidence="5 6">
    <name type="scientific">Ureaplasma urealyticum serovar 10 (strain ATCC 33699 / Western)</name>
    <dbReference type="NCBI Taxonomy" id="565575"/>
    <lineage>
        <taxon>Bacteria</taxon>
        <taxon>Bacillati</taxon>
        <taxon>Mycoplasmatota</taxon>
        <taxon>Mycoplasmoidales</taxon>
        <taxon>Mycoplasmoidaceae</taxon>
        <taxon>Ureaplasma</taxon>
    </lineage>
</organism>
<gene>
    <name evidence="5" type="ordered locus">UUR10_0353</name>
</gene>
<evidence type="ECO:0000256" key="3">
    <source>
        <dbReference type="ARBA" id="ARBA00022829"/>
    </source>
</evidence>
<dbReference type="Proteomes" id="UP000002018">
    <property type="component" value="Chromosome"/>
</dbReference>
<dbReference type="GO" id="GO:0051301">
    <property type="term" value="P:cell division"/>
    <property type="evidence" value="ECO:0007669"/>
    <property type="project" value="UniProtKB-KW"/>
</dbReference>
<accession>B5ZBF6</accession>
<dbReference type="EMBL" id="CP001184">
    <property type="protein sequence ID" value="ACI60178.1"/>
    <property type="molecule type" value="Genomic_DNA"/>
</dbReference>
<dbReference type="OrthoDB" id="9806226at2"/>
<evidence type="ECO:0000256" key="1">
    <source>
        <dbReference type="ARBA" id="ARBA00022490"/>
    </source>
</evidence>
<evidence type="ECO:0000313" key="6">
    <source>
        <dbReference type="Proteomes" id="UP000002018"/>
    </source>
</evidence>
<dbReference type="PANTHER" id="PTHR34298:SF2">
    <property type="entry name" value="SEGREGATION AND CONDENSATION PROTEIN B"/>
    <property type="match status" value="1"/>
</dbReference>
<dbReference type="InterPro" id="IPR005234">
    <property type="entry name" value="ScpB_csome_segregation"/>
</dbReference>
<sequence>MSNDKKNKKNSLNDELDLAKYTLHNVSVKNDEDENDLELDWADIDDEIIDNNQQVYQKKRNNHKTRLFLEKDNEINNHGQVGLYKETINQPKALSGKEFLEFVNSKLIQKKVEKSNYDGIDNEFLENRLVKNNNKILREKLKPQNDFNKIFKPKGLDDYIDEQQAEAQKVEFKNDFNNSTKKPKSIKQNSVSFRNSFNLNDLDQKQIVNIKSIIDSTLFLAGEEGVSLQDLKRTTGLGESSQIKLILNELQKDYDADDSGLILVQFGDKFKLLTQSKNKDALSKFVTTSFKTPLSQRNLETLAIIAYNQPTTRAKIQAIRDRDPKPSIDALLKLNLIVEAGRQDTPGHPILYTVSQKFYDLFGIRNLTELPRLNKEIKEFNPIDETTN</sequence>
<protein>
    <submittedName>
        <fullName evidence="5">Segregation and condensation protein B</fullName>
    </submittedName>
</protein>
<reference evidence="5 6" key="1">
    <citation type="submission" date="2008-10" db="EMBL/GenBank/DDBJ databases">
        <title>Genome sequence of Ureaplasma urealyticum serovar 10 ATCC-33699.</title>
        <authorList>
            <person name="Shrivastava S."/>
            <person name="Methe B.A."/>
            <person name="Glass J."/>
            <person name="White K."/>
            <person name="Duffy L.B."/>
        </authorList>
    </citation>
    <scope>NUCLEOTIDE SEQUENCE [LARGE SCALE GENOMIC DNA]</scope>
    <source>
        <strain evidence="6">ATCC 33699 / Western</strain>
    </source>
</reference>
<dbReference type="SUPFAM" id="SSF46785">
    <property type="entry name" value="Winged helix' DNA-binding domain"/>
    <property type="match status" value="2"/>
</dbReference>
<proteinExistence type="predicted"/>
<keyword evidence="1" id="KW-0963">Cytoplasm</keyword>
<dbReference type="HOGENOM" id="CLU_760629_0_0_14"/>
<evidence type="ECO:0000256" key="4">
    <source>
        <dbReference type="ARBA" id="ARBA00023306"/>
    </source>
</evidence>
<dbReference type="GO" id="GO:0051304">
    <property type="term" value="P:chromosome separation"/>
    <property type="evidence" value="ECO:0007669"/>
    <property type="project" value="InterPro"/>
</dbReference>
<evidence type="ECO:0000313" key="5">
    <source>
        <dbReference type="EMBL" id="ACI60178.1"/>
    </source>
</evidence>
<dbReference type="eggNOG" id="COG1386">
    <property type="taxonomic scope" value="Bacteria"/>
</dbReference>
<keyword evidence="2" id="KW-0132">Cell division</keyword>
<dbReference type="RefSeq" id="WP_012560306.1">
    <property type="nucleotide sequence ID" value="NC_011374.1"/>
</dbReference>
<dbReference type="PANTHER" id="PTHR34298">
    <property type="entry name" value="SEGREGATION AND CONDENSATION PROTEIN B"/>
    <property type="match status" value="1"/>
</dbReference>
<dbReference type="Gene3D" id="1.10.10.10">
    <property type="entry name" value="Winged helix-like DNA-binding domain superfamily/Winged helix DNA-binding domain"/>
    <property type="match status" value="2"/>
</dbReference>
<dbReference type="NCBIfam" id="NF001106">
    <property type="entry name" value="PRK00135.2-1"/>
    <property type="match status" value="1"/>
</dbReference>
<keyword evidence="3" id="KW-0159">Chromosome partition</keyword>
<evidence type="ECO:0000256" key="2">
    <source>
        <dbReference type="ARBA" id="ARBA00022618"/>
    </source>
</evidence>
<dbReference type="AlphaFoldDB" id="B5ZBF6"/>
<keyword evidence="4" id="KW-0131">Cell cycle</keyword>
<dbReference type="InterPro" id="IPR036388">
    <property type="entry name" value="WH-like_DNA-bd_sf"/>
</dbReference>
<dbReference type="NCBIfam" id="TIGR00281">
    <property type="entry name" value="SMC-Scp complex subunit ScpB"/>
    <property type="match status" value="1"/>
</dbReference>
<name>B5ZBF6_UREU1</name>